<keyword evidence="4" id="KW-1185">Reference proteome</keyword>
<evidence type="ECO:0000259" key="2">
    <source>
        <dbReference type="PROSITE" id="PS01148"/>
    </source>
</evidence>
<evidence type="ECO:0000313" key="3">
    <source>
        <dbReference type="EMBL" id="MBO1531830.1"/>
    </source>
</evidence>
<proteinExistence type="inferred from homology"/>
<dbReference type="NCBIfam" id="NF001423">
    <property type="entry name" value="PRK00299.1"/>
    <property type="match status" value="1"/>
</dbReference>
<dbReference type="EC" id="2.8.1.-" evidence="3"/>
<gene>
    <name evidence="3" type="primary">tusA</name>
    <name evidence="3" type="ORF">J3492_11495</name>
</gene>
<dbReference type="Pfam" id="PF01206">
    <property type="entry name" value="TusA"/>
    <property type="match status" value="1"/>
</dbReference>
<dbReference type="SUPFAM" id="SSF64307">
    <property type="entry name" value="SirA-like"/>
    <property type="match status" value="1"/>
</dbReference>
<dbReference type="Proteomes" id="UP000664554">
    <property type="component" value="Unassembled WGS sequence"/>
</dbReference>
<feature type="domain" description="UPF0033" evidence="2">
    <location>
        <begin position="14"/>
        <end position="38"/>
    </location>
</feature>
<comment type="caution">
    <text evidence="3">The sequence shown here is derived from an EMBL/GenBank/DDBJ whole genome shotgun (WGS) entry which is preliminary data.</text>
</comment>
<accession>A0ABS3NQY9</accession>
<reference evidence="3 4" key="1">
    <citation type="submission" date="2021-03" db="EMBL/GenBank/DDBJ databases">
        <authorList>
            <person name="Shang D.-D."/>
            <person name="Du Z.-J."/>
            <person name="Chen G.-J."/>
        </authorList>
    </citation>
    <scope>NUCLEOTIDE SEQUENCE [LARGE SCALE GENOMIC DNA]</scope>
    <source>
        <strain evidence="3 4">F1192</strain>
    </source>
</reference>
<organism evidence="3 4">
    <name type="scientific">Psychrobacter coccoides</name>
    <dbReference type="NCBI Taxonomy" id="2818440"/>
    <lineage>
        <taxon>Bacteria</taxon>
        <taxon>Pseudomonadati</taxon>
        <taxon>Pseudomonadota</taxon>
        <taxon>Gammaproteobacteria</taxon>
        <taxon>Moraxellales</taxon>
        <taxon>Moraxellaceae</taxon>
        <taxon>Psychrobacter</taxon>
    </lineage>
</organism>
<dbReference type="EMBL" id="JAGBKM010000024">
    <property type="protein sequence ID" value="MBO1531830.1"/>
    <property type="molecule type" value="Genomic_DNA"/>
</dbReference>
<evidence type="ECO:0000313" key="4">
    <source>
        <dbReference type="Proteomes" id="UP000664554"/>
    </source>
</evidence>
<name>A0ABS3NQY9_9GAMM</name>
<protein>
    <submittedName>
        <fullName evidence="3">Sulfurtransferase TusA</fullName>
        <ecNumber evidence="3">2.8.1.-</ecNumber>
    </submittedName>
</protein>
<comment type="similarity">
    <text evidence="1">Belongs to the sulfur carrier protein TusA family.</text>
</comment>
<dbReference type="InterPro" id="IPR036868">
    <property type="entry name" value="TusA-like_sf"/>
</dbReference>
<evidence type="ECO:0000256" key="1">
    <source>
        <dbReference type="ARBA" id="ARBA00008984"/>
    </source>
</evidence>
<dbReference type="PANTHER" id="PTHR33279:SF2">
    <property type="entry name" value="SULFUR CARRIER PROTEIN TUSA"/>
    <property type="match status" value="1"/>
</dbReference>
<dbReference type="PROSITE" id="PS01148">
    <property type="entry name" value="UPF0033"/>
    <property type="match status" value="1"/>
</dbReference>
<keyword evidence="3" id="KW-0808">Transferase</keyword>
<dbReference type="GO" id="GO:0016740">
    <property type="term" value="F:transferase activity"/>
    <property type="evidence" value="ECO:0007669"/>
    <property type="project" value="UniProtKB-KW"/>
</dbReference>
<dbReference type="Gene3D" id="3.30.110.40">
    <property type="entry name" value="TusA-like domain"/>
    <property type="match status" value="1"/>
</dbReference>
<dbReference type="PANTHER" id="PTHR33279">
    <property type="entry name" value="SULFUR CARRIER PROTEIN YEDF-RELATED"/>
    <property type="match status" value="1"/>
</dbReference>
<sequence>MTTSISDSSIQHHLDTQGLICPEPVMMLHRMIRRADAGDVIEILATDPATTRDIPNFCRHLGHTLVHQETLAENVSIDVDPDEITVADDDELPTSATLYRYVVKKKDV</sequence>
<dbReference type="RefSeq" id="WP_207992194.1">
    <property type="nucleotide sequence ID" value="NZ_JAGBKM010000024.1"/>
</dbReference>
<dbReference type="InterPro" id="IPR001455">
    <property type="entry name" value="TusA-like"/>
</dbReference>